<feature type="compositionally biased region" description="Low complexity" evidence="1">
    <location>
        <begin position="81"/>
        <end position="97"/>
    </location>
</feature>
<feature type="region of interest" description="Disordered" evidence="1">
    <location>
        <begin position="986"/>
        <end position="1011"/>
    </location>
</feature>
<dbReference type="InterPro" id="IPR032675">
    <property type="entry name" value="LRR_dom_sf"/>
</dbReference>
<sequence length="1106" mass="122283">MAPPDLAVKKRTGPTLTTESDGSESIPSPAASSASEHRAFSLPSIKGLQWRSFSSSSRERDPTPDGAAGSLRSHGRRISKSRPLSSSSSHQLNPPSRRGSVISESHSRLSLSTTDSLSFTAAAPSPHIDWLSQHVEGACPLETDSHLLKSKTPYLVVTTDYLVKMKSRADAFALFPALATDGNKRDGHHHHHHHYPDPMLVIPVAAIVSMIVAESTRPSFGLEVWWRNPLSPHTLWHSDWFFNQPADCYGQMSHITRAMRASQQDENGTSRQSQHVEGMLNRLNAAEEPRFHHRRPEIFPVVLRGCTRKEYMPKIEDAAKKPQECSAFYLVVGTYLCHLVEVQKGKGGDAPCKHKSYGLVALESFDGEWVVHEERFNITFRDPFKAPVVLQLASRHYRQIIRVFGAADRFLKPCWPPLWQSREVFHIAGLNETQYLVAREDLGSFRQTLDAYLAGYRCDAVEWEINWKSRFAPEFRLLPAKHAVYSPLQLLAVLRALRYNDYFNSLSFRGVDLSVLYGVEDDVSRKMNAAYLSRSCVALGPGEVETLRNCPLLHQEFHALAFCSETIRQIDLRNCTKSLSARHRSQVPNLQFVAPILTLLRSGITKCNHLILGGNTLPQSDVEDLAETMKTGTIHSLDVSCCGLDDLGLRDLMAGPLSGRAELLESLSISGNPGRLQAHVLPGLLEYLTQIRELNLSGSIQADSLAEGSLLPFATLQYVEMLEELDISGYKDLERFLGYRGWMLDQQQPSRFRKLSLNHCGINGAQAARLFHAIGENHGIHLCLSNNPIEDGIEHLVDAIDQQKGPAGLYMEMIELKEESSYLSLIKALTKSKHLRLLSLAGTAPSPSSHGPCSDELVATLHDFFGRNESIKCLDLSGFCGKLDDGQLAKGFGRSLSGLAANKTMTHLRIRNQNLHDDAGTLGRVLAANATLLAVDCRDNNLNLTSLRFLVDSLRAHNTTLIEFPFPAAERRAIWKTMLRGLQRTPSSTALPAHGTISHLSAPNSATAPRKRDLLKGEESLLRAVLSDQFAALDARLRQNRSAPAPPARRPAAAAAAVVILLVIILIRSGGAAAATKPAPTAAPPPQHQQHQQQRQRRVRHRAGRG</sequence>
<evidence type="ECO:0000259" key="2">
    <source>
        <dbReference type="Pfam" id="PF25353"/>
    </source>
</evidence>
<feature type="domain" description="LRR-containing protein second PH" evidence="2">
    <location>
        <begin position="292"/>
        <end position="416"/>
    </location>
</feature>
<dbReference type="Proteomes" id="UP001304895">
    <property type="component" value="Unassembled WGS sequence"/>
</dbReference>
<dbReference type="EMBL" id="MU853406">
    <property type="protein sequence ID" value="KAK4135422.1"/>
    <property type="molecule type" value="Genomic_DNA"/>
</dbReference>
<feature type="compositionally biased region" description="Basic residues" evidence="1">
    <location>
        <begin position="1094"/>
        <end position="1106"/>
    </location>
</feature>
<reference evidence="3" key="1">
    <citation type="journal article" date="2023" name="Mol. Phylogenet. Evol.">
        <title>Genome-scale phylogeny and comparative genomics of the fungal order Sordariales.</title>
        <authorList>
            <person name="Hensen N."/>
            <person name="Bonometti L."/>
            <person name="Westerberg I."/>
            <person name="Brannstrom I.O."/>
            <person name="Guillou S."/>
            <person name="Cros-Aarteil S."/>
            <person name="Calhoun S."/>
            <person name="Haridas S."/>
            <person name="Kuo A."/>
            <person name="Mondo S."/>
            <person name="Pangilinan J."/>
            <person name="Riley R."/>
            <person name="LaButti K."/>
            <person name="Andreopoulos B."/>
            <person name="Lipzen A."/>
            <person name="Chen C."/>
            <person name="Yan M."/>
            <person name="Daum C."/>
            <person name="Ng V."/>
            <person name="Clum A."/>
            <person name="Steindorff A."/>
            <person name="Ohm R.A."/>
            <person name="Martin F."/>
            <person name="Silar P."/>
            <person name="Natvig D.O."/>
            <person name="Lalanne C."/>
            <person name="Gautier V."/>
            <person name="Ament-Velasquez S.L."/>
            <person name="Kruys A."/>
            <person name="Hutchinson M.I."/>
            <person name="Powell A.J."/>
            <person name="Barry K."/>
            <person name="Miller A.N."/>
            <person name="Grigoriev I.V."/>
            <person name="Debuchy R."/>
            <person name="Gladieux P."/>
            <person name="Hiltunen Thoren M."/>
            <person name="Johannesson H."/>
        </authorList>
    </citation>
    <scope>NUCLEOTIDE SEQUENCE</scope>
    <source>
        <strain evidence="3">CBS 123565</strain>
    </source>
</reference>
<dbReference type="GO" id="GO:0034315">
    <property type="term" value="P:regulation of Arp2/3 complex-mediated actin nucleation"/>
    <property type="evidence" value="ECO:0007669"/>
    <property type="project" value="TreeGrafter"/>
</dbReference>
<evidence type="ECO:0000313" key="4">
    <source>
        <dbReference type="Proteomes" id="UP001304895"/>
    </source>
</evidence>
<evidence type="ECO:0000313" key="3">
    <source>
        <dbReference type="EMBL" id="KAK4135422.1"/>
    </source>
</evidence>
<dbReference type="InterPro" id="IPR051279">
    <property type="entry name" value="PP1-Reg/Actin-Interact_Protein"/>
</dbReference>
<keyword evidence="4" id="KW-1185">Reference proteome</keyword>
<dbReference type="GO" id="GO:0005886">
    <property type="term" value="C:plasma membrane"/>
    <property type="evidence" value="ECO:0007669"/>
    <property type="project" value="TreeGrafter"/>
</dbReference>
<comment type="caution">
    <text evidence="3">The sequence shown here is derived from an EMBL/GenBank/DDBJ whole genome shotgun (WGS) entry which is preliminary data.</text>
</comment>
<feature type="region of interest" description="Disordered" evidence="1">
    <location>
        <begin position="1"/>
        <end position="107"/>
    </location>
</feature>
<evidence type="ECO:0000256" key="1">
    <source>
        <dbReference type="SAM" id="MobiDB-lite"/>
    </source>
</evidence>
<reference evidence="3" key="2">
    <citation type="submission" date="2023-05" db="EMBL/GenBank/DDBJ databases">
        <authorList>
            <consortium name="Lawrence Berkeley National Laboratory"/>
            <person name="Steindorff A."/>
            <person name="Hensen N."/>
            <person name="Bonometti L."/>
            <person name="Westerberg I."/>
            <person name="Brannstrom I.O."/>
            <person name="Guillou S."/>
            <person name="Cros-Aarteil S."/>
            <person name="Calhoun S."/>
            <person name="Haridas S."/>
            <person name="Kuo A."/>
            <person name="Mondo S."/>
            <person name="Pangilinan J."/>
            <person name="Riley R."/>
            <person name="Labutti K."/>
            <person name="Andreopoulos B."/>
            <person name="Lipzen A."/>
            <person name="Chen C."/>
            <person name="Yanf M."/>
            <person name="Daum C."/>
            <person name="Ng V."/>
            <person name="Clum A."/>
            <person name="Ohm R."/>
            <person name="Martin F."/>
            <person name="Silar P."/>
            <person name="Natvig D."/>
            <person name="Lalanne C."/>
            <person name="Gautier V."/>
            <person name="Ament-Velasquez S.L."/>
            <person name="Kruys A."/>
            <person name="Hutchinson M.I."/>
            <person name="Powell A.J."/>
            <person name="Barry K."/>
            <person name="Miller A.N."/>
            <person name="Grigoriev I.V."/>
            <person name="Debuchy R."/>
            <person name="Gladieux P."/>
            <person name="Thoren M.H."/>
            <person name="Johannesson H."/>
        </authorList>
    </citation>
    <scope>NUCLEOTIDE SEQUENCE</scope>
    <source>
        <strain evidence="3">CBS 123565</strain>
    </source>
</reference>
<protein>
    <submittedName>
        <fullName evidence="3">RNI-like protein</fullName>
    </submittedName>
</protein>
<dbReference type="Gene3D" id="3.80.10.10">
    <property type="entry name" value="Ribonuclease Inhibitor"/>
    <property type="match status" value="1"/>
</dbReference>
<dbReference type="AlphaFoldDB" id="A0AAN6ULT6"/>
<dbReference type="InterPro" id="IPR057334">
    <property type="entry name" value="PH_2nd_LRR"/>
</dbReference>
<name>A0AAN6ULT6_9PEZI</name>
<feature type="compositionally biased region" description="Low complexity" evidence="1">
    <location>
        <begin position="23"/>
        <end position="34"/>
    </location>
</feature>
<dbReference type="PANTHER" id="PTHR24112:SF66">
    <property type="entry name" value="LEUCINE-RICH REPEAT, ISOFORM F"/>
    <property type="match status" value="1"/>
</dbReference>
<dbReference type="Pfam" id="PF25353">
    <property type="entry name" value="PH_2nd_LRR"/>
    <property type="match status" value="1"/>
</dbReference>
<dbReference type="SUPFAM" id="SSF52047">
    <property type="entry name" value="RNI-like"/>
    <property type="match status" value="1"/>
</dbReference>
<accession>A0AAN6ULT6</accession>
<feature type="region of interest" description="Disordered" evidence="1">
    <location>
        <begin position="1074"/>
        <end position="1106"/>
    </location>
</feature>
<dbReference type="PANTHER" id="PTHR24112">
    <property type="entry name" value="LEUCINE-RICH REPEAT, ISOFORM F-RELATED"/>
    <property type="match status" value="1"/>
</dbReference>
<organism evidence="3 4">
    <name type="scientific">Trichocladium antarcticum</name>
    <dbReference type="NCBI Taxonomy" id="1450529"/>
    <lineage>
        <taxon>Eukaryota</taxon>
        <taxon>Fungi</taxon>
        <taxon>Dikarya</taxon>
        <taxon>Ascomycota</taxon>
        <taxon>Pezizomycotina</taxon>
        <taxon>Sordariomycetes</taxon>
        <taxon>Sordariomycetidae</taxon>
        <taxon>Sordariales</taxon>
        <taxon>Chaetomiaceae</taxon>
        <taxon>Trichocladium</taxon>
    </lineage>
</organism>
<feature type="compositionally biased region" description="Polar residues" evidence="1">
    <location>
        <begin position="998"/>
        <end position="1007"/>
    </location>
</feature>
<gene>
    <name evidence="3" type="ORF">BT67DRAFT_433513</name>
</gene>
<proteinExistence type="predicted"/>